<sequence length="351" mass="36744">MTRGVRVWLAAVLLGAPVVTGAAAPEQIDPASPDVSAGEQVPAGTGVAFTLSDPRIAESSGLAASHRHEDVYWTHNDSGPDYGPVLYAVDSDGDTVATVRLVGDGVAIRDWEAVAIGADDEGEPAIFVADIGDNFQGGWPEVRVYRIPEPRDLVDQTVTATTFTLTYEDGGRDAEGLLVDPRDNRLYVVSKEVAGSLYAAPEQPDPDGANTLTRVGTAPLFATDAAFSPDGSRYAIRTYWNVTVYDASGGVPGRRIATLTLPESDQGESLTFTRDGNALLVGSEGVHSPVWRMPLPEAMPVPVSSTEPESTPTVAQQAAEPRTGGAGSLILLGAGVAGVVILAIVWLARRG</sequence>
<protein>
    <submittedName>
        <fullName evidence="1">Uncharacterized protein</fullName>
    </submittedName>
</protein>
<dbReference type="Proteomes" id="UP000265719">
    <property type="component" value="Chromosome"/>
</dbReference>
<dbReference type="SUPFAM" id="SSF101898">
    <property type="entry name" value="NHL repeat"/>
    <property type="match status" value="1"/>
</dbReference>
<gene>
    <name evidence="1" type="ORF">NI17_021615</name>
</gene>
<evidence type="ECO:0000313" key="2">
    <source>
        <dbReference type="Proteomes" id="UP000265719"/>
    </source>
</evidence>
<proteinExistence type="predicted"/>
<dbReference type="RefSeq" id="WP_068690101.1">
    <property type="nucleotide sequence ID" value="NZ_CP063196.1"/>
</dbReference>
<evidence type="ECO:0000313" key="1">
    <source>
        <dbReference type="EMBL" id="UOE19300.1"/>
    </source>
</evidence>
<organism evidence="1 2">
    <name type="scientific">Thermobifida halotolerans</name>
    <dbReference type="NCBI Taxonomy" id="483545"/>
    <lineage>
        <taxon>Bacteria</taxon>
        <taxon>Bacillati</taxon>
        <taxon>Actinomycetota</taxon>
        <taxon>Actinomycetes</taxon>
        <taxon>Streptosporangiales</taxon>
        <taxon>Nocardiopsidaceae</taxon>
        <taxon>Thermobifida</taxon>
    </lineage>
</organism>
<accession>A0A399FYW9</accession>
<dbReference type="Gene3D" id="2.130.10.10">
    <property type="entry name" value="YVTN repeat-like/Quinoprotein amine dehydrogenase"/>
    <property type="match status" value="1"/>
</dbReference>
<dbReference type="InterPro" id="IPR015943">
    <property type="entry name" value="WD40/YVTN_repeat-like_dom_sf"/>
</dbReference>
<reference evidence="1" key="1">
    <citation type="submission" date="2020-10" db="EMBL/GenBank/DDBJ databases">
        <title>De novo genome project of the cellulose decomposer Thermobifida halotolerans type strain.</title>
        <authorList>
            <person name="Nagy I."/>
            <person name="Horvath B."/>
            <person name="Kukolya J."/>
            <person name="Nagy I."/>
            <person name="Orsini M."/>
        </authorList>
    </citation>
    <scope>NUCLEOTIDE SEQUENCE</scope>
    <source>
        <strain evidence="1">DSM 44931</strain>
    </source>
</reference>
<dbReference type="EMBL" id="CP063196">
    <property type="protein sequence ID" value="UOE19300.1"/>
    <property type="molecule type" value="Genomic_DNA"/>
</dbReference>
<keyword evidence="2" id="KW-1185">Reference proteome</keyword>
<dbReference type="AlphaFoldDB" id="A0A399FYW9"/>
<dbReference type="OrthoDB" id="9801244at2"/>
<dbReference type="KEGG" id="thao:NI17_021615"/>
<name>A0A399FYW9_9ACTN</name>